<dbReference type="SUPFAM" id="SSF54427">
    <property type="entry name" value="NTF2-like"/>
    <property type="match status" value="1"/>
</dbReference>
<protein>
    <recommendedName>
        <fullName evidence="3">SnoaL-like domain-containing protein</fullName>
    </recommendedName>
</protein>
<dbReference type="Proteomes" id="UP001610563">
    <property type="component" value="Unassembled WGS sequence"/>
</dbReference>
<dbReference type="InterPro" id="IPR032710">
    <property type="entry name" value="NTF2-like_dom_sf"/>
</dbReference>
<keyword evidence="2" id="KW-1185">Reference proteome</keyword>
<gene>
    <name evidence="1" type="ORF">BJX66DRAFT_343509</name>
</gene>
<comment type="caution">
    <text evidence="1">The sequence shown here is derived from an EMBL/GenBank/DDBJ whole genome shotgun (WGS) entry which is preliminary data.</text>
</comment>
<evidence type="ECO:0000313" key="2">
    <source>
        <dbReference type="Proteomes" id="UP001610563"/>
    </source>
</evidence>
<name>A0ABR4FPQ4_9EURO</name>
<evidence type="ECO:0008006" key="3">
    <source>
        <dbReference type="Google" id="ProtNLM"/>
    </source>
</evidence>
<dbReference type="EMBL" id="JBFTWV010000159">
    <property type="protein sequence ID" value="KAL2785007.1"/>
    <property type="molecule type" value="Genomic_DNA"/>
</dbReference>
<proteinExistence type="predicted"/>
<sequence>MPEWKDEKSLVDVATTHRDVPGGVSKYHDPQLVKIEEELIQHYKDFAYFCNFECKGHPDKGKRFYDLEDATYFDLMGQIPRPGFKAHYDQITPYLADAQISFKDLEAVAVTPTFGYVMAIQRYHGVARDGNEFDFRFRTTSLLRKGEGGDDDAQWKYVHEHFSFPVNLATQQADLSSGLVAKDNIALNK</sequence>
<reference evidence="1 2" key="1">
    <citation type="submission" date="2024-07" db="EMBL/GenBank/DDBJ databases">
        <title>Section-level genome sequencing and comparative genomics of Aspergillus sections Usti and Cavernicolus.</title>
        <authorList>
            <consortium name="Lawrence Berkeley National Laboratory"/>
            <person name="Nybo J.L."/>
            <person name="Vesth T.C."/>
            <person name="Theobald S."/>
            <person name="Frisvad J.C."/>
            <person name="Larsen T.O."/>
            <person name="Kjaerboelling I."/>
            <person name="Rothschild-Mancinelli K."/>
            <person name="Lyhne E.K."/>
            <person name="Kogle M.E."/>
            <person name="Barry K."/>
            <person name="Clum A."/>
            <person name="Na H."/>
            <person name="Ledsgaard L."/>
            <person name="Lin J."/>
            <person name="Lipzen A."/>
            <person name="Kuo A."/>
            <person name="Riley R."/>
            <person name="Mondo S."/>
            <person name="Labutti K."/>
            <person name="Haridas S."/>
            <person name="Pangalinan J."/>
            <person name="Salamov A.A."/>
            <person name="Simmons B.A."/>
            <person name="Magnuson J.K."/>
            <person name="Chen J."/>
            <person name="Drula E."/>
            <person name="Henrissat B."/>
            <person name="Wiebenga A."/>
            <person name="Lubbers R.J."/>
            <person name="Gomes A.C."/>
            <person name="Makela M.R."/>
            <person name="Stajich J."/>
            <person name="Grigoriev I.V."/>
            <person name="Mortensen U.H."/>
            <person name="De Vries R.P."/>
            <person name="Baker S.E."/>
            <person name="Andersen M.R."/>
        </authorList>
    </citation>
    <scope>NUCLEOTIDE SEQUENCE [LARGE SCALE GENOMIC DNA]</scope>
    <source>
        <strain evidence="1 2">CBS 209.92</strain>
    </source>
</reference>
<dbReference type="Gene3D" id="3.10.450.50">
    <property type="match status" value="1"/>
</dbReference>
<organism evidence="1 2">
    <name type="scientific">Aspergillus keveii</name>
    <dbReference type="NCBI Taxonomy" id="714993"/>
    <lineage>
        <taxon>Eukaryota</taxon>
        <taxon>Fungi</taxon>
        <taxon>Dikarya</taxon>
        <taxon>Ascomycota</taxon>
        <taxon>Pezizomycotina</taxon>
        <taxon>Eurotiomycetes</taxon>
        <taxon>Eurotiomycetidae</taxon>
        <taxon>Eurotiales</taxon>
        <taxon>Aspergillaceae</taxon>
        <taxon>Aspergillus</taxon>
        <taxon>Aspergillus subgen. Nidulantes</taxon>
    </lineage>
</organism>
<evidence type="ECO:0000313" key="1">
    <source>
        <dbReference type="EMBL" id="KAL2785007.1"/>
    </source>
</evidence>
<accession>A0ABR4FPQ4</accession>